<evidence type="ECO:0000313" key="1">
    <source>
        <dbReference type="EMBL" id="KEO53725.1"/>
    </source>
</evidence>
<proteinExistence type="predicted"/>
<comment type="caution">
    <text evidence="1">The sequence shown here is derived from an EMBL/GenBank/DDBJ whole genome shotgun (WGS) entry which is preliminary data.</text>
</comment>
<organism evidence="1 2">
    <name type="scientific">Thalassospira permensis NBRC 106175</name>
    <dbReference type="NCBI Taxonomy" id="1353532"/>
    <lineage>
        <taxon>Bacteria</taxon>
        <taxon>Pseudomonadati</taxon>
        <taxon>Pseudomonadota</taxon>
        <taxon>Alphaproteobacteria</taxon>
        <taxon>Rhodospirillales</taxon>
        <taxon>Thalassospiraceae</taxon>
        <taxon>Thalassospira</taxon>
    </lineage>
</organism>
<accession>A0ABR4TN86</accession>
<gene>
    <name evidence="1" type="ORF">SMB34_06635</name>
</gene>
<reference evidence="1 2" key="1">
    <citation type="submission" date="2013-07" db="EMBL/GenBank/DDBJ databases">
        <title>Thalassospira permensis NBRC 106175 Genome Sequencing.</title>
        <authorList>
            <person name="Lai Q."/>
            <person name="Shao Z."/>
        </authorList>
    </citation>
    <scope>NUCLEOTIDE SEQUENCE [LARGE SCALE GENOMIC DNA]</scope>
    <source>
        <strain evidence="1 2">NBRC 106175</strain>
    </source>
</reference>
<name>A0ABR4TN86_9PROT</name>
<dbReference type="Proteomes" id="UP000027463">
    <property type="component" value="Unassembled WGS sequence"/>
</dbReference>
<keyword evidence="2" id="KW-1185">Reference proteome</keyword>
<evidence type="ECO:0008006" key="3">
    <source>
        <dbReference type="Google" id="ProtNLM"/>
    </source>
</evidence>
<sequence length="31" mass="3717">MVYPADFKIDFRYSAIAFQVLQSRPHLYRIA</sequence>
<dbReference type="EMBL" id="AUNC01000034">
    <property type="protein sequence ID" value="KEO53725.1"/>
    <property type="molecule type" value="Genomic_DNA"/>
</dbReference>
<protein>
    <recommendedName>
        <fullName evidence="3">Transposase</fullName>
    </recommendedName>
</protein>
<evidence type="ECO:0000313" key="2">
    <source>
        <dbReference type="Proteomes" id="UP000027463"/>
    </source>
</evidence>